<dbReference type="EMBL" id="BLJY01000003">
    <property type="protein sequence ID" value="GFF14880.1"/>
    <property type="molecule type" value="Genomic_DNA"/>
</dbReference>
<dbReference type="GO" id="GO:0004812">
    <property type="term" value="F:aminoacyl-tRNA ligase activity"/>
    <property type="evidence" value="ECO:0007669"/>
    <property type="project" value="InterPro"/>
</dbReference>
<dbReference type="Proteomes" id="UP000452235">
    <property type="component" value="Unassembled WGS sequence"/>
</dbReference>
<evidence type="ECO:0000313" key="1">
    <source>
        <dbReference type="EMBL" id="GFF14880.1"/>
    </source>
</evidence>
<keyword evidence="2" id="KW-1185">Reference proteome</keyword>
<proteinExistence type="predicted"/>
<dbReference type="GO" id="GO:0005524">
    <property type="term" value="F:ATP binding"/>
    <property type="evidence" value="ECO:0007669"/>
    <property type="project" value="InterPro"/>
</dbReference>
<dbReference type="InterPro" id="IPR001412">
    <property type="entry name" value="aa-tRNA-synth_I_CS"/>
</dbReference>
<name>A0A5M3YUJ7_ASPTE</name>
<dbReference type="PROSITE" id="PS00178">
    <property type="entry name" value="AA_TRNA_LIGASE_I"/>
    <property type="match status" value="1"/>
</dbReference>
<dbReference type="AlphaFoldDB" id="A0A5M3YUJ7"/>
<reference evidence="1 2" key="1">
    <citation type="submission" date="2020-01" db="EMBL/GenBank/DDBJ databases">
        <title>Aspergillus terreus IFO 6365 whole genome shotgun sequence.</title>
        <authorList>
            <person name="Kanamasa S."/>
            <person name="Takahashi H."/>
        </authorList>
    </citation>
    <scope>NUCLEOTIDE SEQUENCE [LARGE SCALE GENOMIC DNA]</scope>
    <source>
        <strain evidence="1 2">IFO 6365</strain>
    </source>
</reference>
<dbReference type="OrthoDB" id="2149705at2759"/>
<dbReference type="VEuPathDB" id="FungiDB:ATEG_00974"/>
<gene>
    <name evidence="1" type="ORF">ATEIFO6365_0003094800</name>
</gene>
<sequence>MDIYPPQVPRASDLRATAAQNLVRLLLPLLTDEAGPCSATIQPAQLQGISLESSSCREILSAIQALVPTLIPKSPIFATFHDGRVHDPLGGGSYAFQEDVVEPVLLALTNDEILSNSEKGLLVDKRSSATVPNNYPGCPVQLPTRPIVIHAGAQPNNSPHAGTLVVFCYAFSLAQEIRKRMQATVANTDSKPPPISVEITFVDTAPVQGHETTIDGIKYQKSYRDVPGALATHMADYKQVLNLLSTWSDIPFATAFQSDFFSHPTIPSLLRYIIANHEFLGHQLSPKYGTLALRAACPVPGCGLAEKHGRLNVYNNNSNHLARNGSSATADATITFHCPHHGPHTICISEPADVARLEANAPARNLIRSMSQLLDTSAHHVRITGADYAGMYQEMFLYRPLAGWSGATGLAAGRTPHIMYAPLIVDWSGAKLSKALYVREGGYETMKLFGTEGLCSFTQLKSRFDGDGTTLNGSFTRRSSQTTISISDNTHRISKKPPPAKSKSKSAGPTASDRMLTDVLLSIKPVHLANIISRQKNHEYRKYRLRDGVTRLWFYETGDGGGGRASITHIAVIPASIRHTPGSVPAKPFGIGNAEFNAGLKESKYGYPVLELYELVHPVTLAEMKSRWGMGGAPMGWRYVGRDLWEDRWGESQGREEKVTQVF</sequence>
<accession>A0A5M3YUJ7</accession>
<comment type="caution">
    <text evidence="1">The sequence shown here is derived from an EMBL/GenBank/DDBJ whole genome shotgun (WGS) entry which is preliminary data.</text>
</comment>
<dbReference type="GO" id="GO:0006418">
    <property type="term" value="P:tRNA aminoacylation for protein translation"/>
    <property type="evidence" value="ECO:0007669"/>
    <property type="project" value="InterPro"/>
</dbReference>
<protein>
    <submittedName>
        <fullName evidence="1">Uncharacterized protein</fullName>
    </submittedName>
</protein>
<dbReference type="VEuPathDB" id="FungiDB:ATEG_00975"/>
<evidence type="ECO:0000313" key="2">
    <source>
        <dbReference type="Proteomes" id="UP000452235"/>
    </source>
</evidence>
<organism evidence="1 2">
    <name type="scientific">Aspergillus terreus</name>
    <dbReference type="NCBI Taxonomy" id="33178"/>
    <lineage>
        <taxon>Eukaryota</taxon>
        <taxon>Fungi</taxon>
        <taxon>Dikarya</taxon>
        <taxon>Ascomycota</taxon>
        <taxon>Pezizomycotina</taxon>
        <taxon>Eurotiomycetes</taxon>
        <taxon>Eurotiomycetidae</taxon>
        <taxon>Eurotiales</taxon>
        <taxon>Aspergillaceae</taxon>
        <taxon>Aspergillus</taxon>
        <taxon>Aspergillus subgen. Circumdati</taxon>
    </lineage>
</organism>